<dbReference type="Proteomes" id="UP000290565">
    <property type="component" value="Unassembled WGS sequence"/>
</dbReference>
<protein>
    <submittedName>
        <fullName evidence="1">Uncharacterized protein</fullName>
    </submittedName>
</protein>
<sequence length="209" mass="24208">MLTNYFPHTADIDGRWLIFYDRTFALARVELHEDQEPEDGSLLSRLGTENVVDIFPDDWEGDHMLVRVKPETLRVFERGVIPDRGDEQIYFDREKSIEFLLDDFPALKVEAYRRAYLDAVTRWDREVASTSQANPDVTNDELPPQPVFEPARSEWEAWQAALAERDALYERLDRELTPEARKQGRPALNAEQCAAVDTISKKIQIRAEA</sequence>
<organism evidence="1 2">
    <name type="scientific">Bradyrhizobium zhanjiangense</name>
    <dbReference type="NCBI Taxonomy" id="1325107"/>
    <lineage>
        <taxon>Bacteria</taxon>
        <taxon>Pseudomonadati</taxon>
        <taxon>Pseudomonadota</taxon>
        <taxon>Alphaproteobacteria</taxon>
        <taxon>Hyphomicrobiales</taxon>
        <taxon>Nitrobacteraceae</taxon>
        <taxon>Bradyrhizobium</taxon>
    </lineage>
</organism>
<accession>A0A4Q0SNP1</accession>
<name>A0A4Q0SNP1_9BRAD</name>
<comment type="caution">
    <text evidence="1">The sequence shown here is derived from an EMBL/GenBank/DDBJ whole genome shotgun (WGS) entry which is preliminary data.</text>
</comment>
<reference evidence="1 2" key="1">
    <citation type="submission" date="2015-04" db="EMBL/GenBank/DDBJ databases">
        <title>Comparative genomics of rhizobia nodulating Arachis hypogaea in China.</title>
        <authorList>
            <person name="Li Y."/>
        </authorList>
    </citation>
    <scope>NUCLEOTIDE SEQUENCE [LARGE SCALE GENOMIC DNA]</scope>
    <source>
        <strain evidence="1 2">CCBAU 51787</strain>
    </source>
</reference>
<evidence type="ECO:0000313" key="1">
    <source>
        <dbReference type="EMBL" id="RXH41307.1"/>
    </source>
</evidence>
<dbReference type="RefSeq" id="WP_128944235.1">
    <property type="nucleotide sequence ID" value="NZ_LBJM01000020.1"/>
</dbReference>
<dbReference type="EMBL" id="LBJM01000020">
    <property type="protein sequence ID" value="RXH41307.1"/>
    <property type="molecule type" value="Genomic_DNA"/>
</dbReference>
<evidence type="ECO:0000313" key="2">
    <source>
        <dbReference type="Proteomes" id="UP000290565"/>
    </source>
</evidence>
<gene>
    <name evidence="1" type="ORF">XH94_08980</name>
</gene>
<dbReference type="AlphaFoldDB" id="A0A4Q0SNP1"/>
<proteinExistence type="predicted"/>